<keyword evidence="2" id="KW-0694">RNA-binding</keyword>
<dbReference type="SUPFAM" id="SSF54791">
    <property type="entry name" value="Eukaryotic type KH-domain (KH-domain type I)"/>
    <property type="match status" value="1"/>
</dbReference>
<protein>
    <recommendedName>
        <fullName evidence="4">K Homology domain-containing protein</fullName>
    </recommendedName>
</protein>
<evidence type="ECO:0000259" key="4">
    <source>
        <dbReference type="SMART" id="SM00322"/>
    </source>
</evidence>
<feature type="region of interest" description="Disordered" evidence="3">
    <location>
        <begin position="33"/>
        <end position="82"/>
    </location>
</feature>
<evidence type="ECO:0000313" key="5">
    <source>
        <dbReference type="EMBL" id="CDQ94978.1"/>
    </source>
</evidence>
<proteinExistence type="predicted"/>
<name>A0A060YSZ5_ONCMY</name>
<dbReference type="InterPro" id="IPR004087">
    <property type="entry name" value="KH_dom"/>
</dbReference>
<dbReference type="AlphaFoldDB" id="A0A060YSZ5"/>
<dbReference type="InterPro" id="IPR004088">
    <property type="entry name" value="KH_dom_type_1"/>
</dbReference>
<feature type="compositionally biased region" description="Basic and acidic residues" evidence="3">
    <location>
        <begin position="60"/>
        <end position="81"/>
    </location>
</feature>
<evidence type="ECO:0000256" key="1">
    <source>
        <dbReference type="ARBA" id="ARBA00022737"/>
    </source>
</evidence>
<feature type="domain" description="K Homology" evidence="4">
    <location>
        <begin position="102"/>
        <end position="159"/>
    </location>
</feature>
<evidence type="ECO:0000256" key="2">
    <source>
        <dbReference type="PROSITE-ProRule" id="PRU00117"/>
    </source>
</evidence>
<dbReference type="EMBL" id="FR919274">
    <property type="protein sequence ID" value="CDQ94978.1"/>
    <property type="molecule type" value="Genomic_DNA"/>
</dbReference>
<evidence type="ECO:0000313" key="6">
    <source>
        <dbReference type="Proteomes" id="UP000193380"/>
    </source>
</evidence>
<dbReference type="STRING" id="8022.A0A060YSZ5"/>
<dbReference type="PaxDb" id="8022-A0A060YSZ5"/>
<feature type="region of interest" description="Disordered" evidence="3">
    <location>
        <begin position="1"/>
        <end position="20"/>
    </location>
</feature>
<organism evidence="5 6">
    <name type="scientific">Oncorhynchus mykiss</name>
    <name type="common">Rainbow trout</name>
    <name type="synonym">Salmo gairdneri</name>
    <dbReference type="NCBI Taxonomy" id="8022"/>
    <lineage>
        <taxon>Eukaryota</taxon>
        <taxon>Metazoa</taxon>
        <taxon>Chordata</taxon>
        <taxon>Craniata</taxon>
        <taxon>Vertebrata</taxon>
        <taxon>Euteleostomi</taxon>
        <taxon>Actinopterygii</taxon>
        <taxon>Neopterygii</taxon>
        <taxon>Teleostei</taxon>
        <taxon>Protacanthopterygii</taxon>
        <taxon>Salmoniformes</taxon>
        <taxon>Salmonidae</taxon>
        <taxon>Salmoninae</taxon>
        <taxon>Oncorhynchus</taxon>
    </lineage>
</organism>
<accession>A0A060YSZ5</accession>
<sequence>MSDYGSPGAGAGAGGKKDAFADAVQRARQIAAKIGGDAGPPSNNGGAGGGEGFPFQTLKRSLEDGDQPDAKKMSSQGDRDSATALSIGAQLAALSQQSVRPSTMTEEYRVPDGMVGLIIGRGGEQINKIQQDSGCKVQIAPGEQLGAHLSLYTTSTISARSPDGTLFPI</sequence>
<dbReference type="InterPro" id="IPR036612">
    <property type="entry name" value="KH_dom_type_1_sf"/>
</dbReference>
<dbReference type="PANTHER" id="PTHR10288">
    <property type="entry name" value="KH DOMAIN CONTAINING RNA BINDING PROTEIN"/>
    <property type="match status" value="1"/>
</dbReference>
<dbReference type="GO" id="GO:0003723">
    <property type="term" value="F:RNA binding"/>
    <property type="evidence" value="ECO:0007669"/>
    <property type="project" value="UniProtKB-UniRule"/>
</dbReference>
<evidence type="ECO:0000256" key="3">
    <source>
        <dbReference type="SAM" id="MobiDB-lite"/>
    </source>
</evidence>
<gene>
    <name evidence="5" type="ORF">GSONMT00022333001</name>
</gene>
<keyword evidence="1" id="KW-0677">Repeat</keyword>
<dbReference type="PROSITE" id="PS50084">
    <property type="entry name" value="KH_TYPE_1"/>
    <property type="match status" value="1"/>
</dbReference>
<dbReference type="Pfam" id="PF00013">
    <property type="entry name" value="KH_1"/>
    <property type="match status" value="1"/>
</dbReference>
<reference evidence="5" key="2">
    <citation type="submission" date="2014-03" db="EMBL/GenBank/DDBJ databases">
        <authorList>
            <person name="Genoscope - CEA"/>
        </authorList>
    </citation>
    <scope>NUCLEOTIDE SEQUENCE</scope>
</reference>
<dbReference type="Gene3D" id="3.30.1370.10">
    <property type="entry name" value="K Homology domain, type 1"/>
    <property type="match status" value="1"/>
</dbReference>
<dbReference type="Proteomes" id="UP000193380">
    <property type="component" value="Unassembled WGS sequence"/>
</dbReference>
<reference evidence="5" key="1">
    <citation type="journal article" date="2014" name="Nat. Commun.">
        <title>The rainbow trout genome provides novel insights into evolution after whole-genome duplication in vertebrates.</title>
        <authorList>
            <person name="Berthelot C."/>
            <person name="Brunet F."/>
            <person name="Chalopin D."/>
            <person name="Juanchich A."/>
            <person name="Bernard M."/>
            <person name="Noel B."/>
            <person name="Bento P."/>
            <person name="Da Silva C."/>
            <person name="Labadie K."/>
            <person name="Alberti A."/>
            <person name="Aury J.M."/>
            <person name="Louis A."/>
            <person name="Dehais P."/>
            <person name="Bardou P."/>
            <person name="Montfort J."/>
            <person name="Klopp C."/>
            <person name="Cabau C."/>
            <person name="Gaspin C."/>
            <person name="Thorgaard G.H."/>
            <person name="Boussaha M."/>
            <person name="Quillet E."/>
            <person name="Guyomard R."/>
            <person name="Galiana D."/>
            <person name="Bobe J."/>
            <person name="Volff J.N."/>
            <person name="Genet C."/>
            <person name="Wincker P."/>
            <person name="Jaillon O."/>
            <person name="Roest Crollius H."/>
            <person name="Guiguen Y."/>
        </authorList>
    </citation>
    <scope>NUCLEOTIDE SEQUENCE [LARGE SCALE GENOMIC DNA]</scope>
</reference>
<dbReference type="SMART" id="SM00322">
    <property type="entry name" value="KH"/>
    <property type="match status" value="1"/>
</dbReference>